<feature type="region of interest" description="Disordered" evidence="1">
    <location>
        <begin position="1"/>
        <end position="26"/>
    </location>
</feature>
<dbReference type="InterPro" id="IPR017853">
    <property type="entry name" value="GH"/>
</dbReference>
<gene>
    <name evidence="2" type="ORF">OJF2_40650</name>
</gene>
<dbReference type="AlphaFoldDB" id="A0A5B9W4G8"/>
<dbReference type="Gene3D" id="3.20.20.80">
    <property type="entry name" value="Glycosidases"/>
    <property type="match status" value="1"/>
</dbReference>
<evidence type="ECO:0000256" key="1">
    <source>
        <dbReference type="SAM" id="MobiDB-lite"/>
    </source>
</evidence>
<name>A0A5B9W4G8_9BACT</name>
<evidence type="ECO:0000313" key="3">
    <source>
        <dbReference type="Proteomes" id="UP000324233"/>
    </source>
</evidence>
<evidence type="ECO:0008006" key="4">
    <source>
        <dbReference type="Google" id="ProtNLM"/>
    </source>
</evidence>
<evidence type="ECO:0000313" key="2">
    <source>
        <dbReference type="EMBL" id="QEH35513.1"/>
    </source>
</evidence>
<dbReference type="Proteomes" id="UP000324233">
    <property type="component" value="Chromosome"/>
</dbReference>
<dbReference type="KEGG" id="agv:OJF2_40650"/>
<dbReference type="EMBL" id="CP042997">
    <property type="protein sequence ID" value="QEH35513.1"/>
    <property type="molecule type" value="Genomic_DNA"/>
</dbReference>
<reference evidence="2 3" key="1">
    <citation type="submission" date="2019-08" db="EMBL/GenBank/DDBJ databases">
        <title>Deep-cultivation of Planctomycetes and their phenomic and genomic characterization uncovers novel biology.</title>
        <authorList>
            <person name="Wiegand S."/>
            <person name="Jogler M."/>
            <person name="Boedeker C."/>
            <person name="Pinto D."/>
            <person name="Vollmers J."/>
            <person name="Rivas-Marin E."/>
            <person name="Kohn T."/>
            <person name="Peeters S.H."/>
            <person name="Heuer A."/>
            <person name="Rast P."/>
            <person name="Oberbeckmann S."/>
            <person name="Bunk B."/>
            <person name="Jeske O."/>
            <person name="Meyerdierks A."/>
            <person name="Storesund J.E."/>
            <person name="Kallscheuer N."/>
            <person name="Luecker S."/>
            <person name="Lage O.M."/>
            <person name="Pohl T."/>
            <person name="Merkel B.J."/>
            <person name="Hornburger P."/>
            <person name="Mueller R.-W."/>
            <person name="Bruemmer F."/>
            <person name="Labrenz M."/>
            <person name="Spormann A.M."/>
            <person name="Op den Camp H."/>
            <person name="Overmann J."/>
            <person name="Amann R."/>
            <person name="Jetten M.S.M."/>
            <person name="Mascher T."/>
            <person name="Medema M.H."/>
            <person name="Devos D.P."/>
            <person name="Kaster A.-K."/>
            <person name="Ovreas L."/>
            <person name="Rohde M."/>
            <person name="Galperin M.Y."/>
            <person name="Jogler C."/>
        </authorList>
    </citation>
    <scope>NUCLEOTIDE SEQUENCE [LARGE SCALE GENOMIC DNA]</scope>
    <source>
        <strain evidence="2 3">OJF2</strain>
    </source>
</reference>
<dbReference type="RefSeq" id="WP_148595309.1">
    <property type="nucleotide sequence ID" value="NZ_CP042997.1"/>
</dbReference>
<keyword evidence="3" id="KW-1185">Reference proteome</keyword>
<organism evidence="2 3">
    <name type="scientific">Aquisphaera giovannonii</name>
    <dbReference type="NCBI Taxonomy" id="406548"/>
    <lineage>
        <taxon>Bacteria</taxon>
        <taxon>Pseudomonadati</taxon>
        <taxon>Planctomycetota</taxon>
        <taxon>Planctomycetia</taxon>
        <taxon>Isosphaerales</taxon>
        <taxon>Isosphaeraceae</taxon>
        <taxon>Aquisphaera</taxon>
    </lineage>
</organism>
<sequence length="500" mass="54509">MDIHPSVAEGAGVVEARPDAGPTPSTSWVRLGPGRRYFETEDGRPFLVIGQNDALTWPDLEGLLGRRDPGAVDRHLAWLRKSGVTTLRVMLEYVGDGLYLESQPGEFDPVVVRAIDDLVALCERHGLRLLLTPFDTFFTWVLWDSHPYNAGRGGPCRRQLDLLTDPDGMAAVKRRFAFVVERWGGSGAIFAWDLWNELGHDHGVASEAIGPDLAATLIGVVSELSHFVRGIERSRFGRAHLQTVSHFGAQPEGPLADLIFRHPDLDFATTHVYEPGQIDSPTDTVGAAEAMARWVRHALAEIRDGRPFTDSETGPIHTFKDLGITLPETFDLNYFRHMSWAHLASGGAGGGMRWPNRHPHSLTPGMRHAQGVMAEFAGRIDWPAFASRNVTAELKARPEEVAVHGCSDGRQAVIWAIRSEGSAGPDGDLCFRPLLEGASVELPGMEPGAYRVDHVETANGHGLAAAVVECRSGPLTLDLPPFRHDVAIAVRPAAPGRGRP</sequence>
<proteinExistence type="predicted"/>
<accession>A0A5B9W4G8</accession>
<dbReference type="SUPFAM" id="SSF51445">
    <property type="entry name" value="(Trans)glycosidases"/>
    <property type="match status" value="1"/>
</dbReference>
<protein>
    <recommendedName>
        <fullName evidence="4">Sugar-binding cellulase-like protein</fullName>
    </recommendedName>
</protein>
<dbReference type="OrthoDB" id="9802444at2"/>